<gene>
    <name evidence="4" type="ORF">Fcan01_02705</name>
</gene>
<feature type="region of interest" description="Disordered" evidence="1">
    <location>
        <begin position="879"/>
        <end position="984"/>
    </location>
</feature>
<dbReference type="AlphaFoldDB" id="A0A226EYJ6"/>
<dbReference type="SMART" id="SM00327">
    <property type="entry name" value="VWA"/>
    <property type="match status" value="1"/>
</dbReference>
<name>A0A226EYJ6_FOLCA</name>
<reference evidence="4 5" key="1">
    <citation type="submission" date="2015-12" db="EMBL/GenBank/DDBJ databases">
        <title>The genome of Folsomia candida.</title>
        <authorList>
            <person name="Faddeeva A."/>
            <person name="Derks M.F."/>
            <person name="Anvar Y."/>
            <person name="Smit S."/>
            <person name="Van Straalen N."/>
            <person name="Roelofs D."/>
        </authorList>
    </citation>
    <scope>NUCLEOTIDE SEQUENCE [LARGE SCALE GENOMIC DNA]</scope>
    <source>
        <strain evidence="4 5">VU population</strain>
        <tissue evidence="4">Whole body</tissue>
    </source>
</reference>
<dbReference type="InterPro" id="IPR013642">
    <property type="entry name" value="CLCA_N"/>
</dbReference>
<feature type="domain" description="VWFA" evidence="3">
    <location>
        <begin position="151"/>
        <end position="330"/>
    </location>
</feature>
<evidence type="ECO:0000259" key="3">
    <source>
        <dbReference type="PROSITE" id="PS50234"/>
    </source>
</evidence>
<comment type="caution">
    <text evidence="4">The sequence shown here is derived from an EMBL/GenBank/DDBJ whole genome shotgun (WGS) entry which is preliminary data.</text>
</comment>
<dbReference type="SUPFAM" id="SSF53300">
    <property type="entry name" value="vWA-like"/>
    <property type="match status" value="1"/>
</dbReference>
<dbReference type="Pfam" id="PF08434">
    <property type="entry name" value="CLCA"/>
    <property type="match status" value="1"/>
</dbReference>
<keyword evidence="2" id="KW-0472">Membrane</keyword>
<dbReference type="PROSITE" id="PS50234">
    <property type="entry name" value="VWFA"/>
    <property type="match status" value="1"/>
</dbReference>
<keyword evidence="5" id="KW-1185">Reference proteome</keyword>
<feature type="transmembrane region" description="Helical" evidence="2">
    <location>
        <begin position="783"/>
        <end position="807"/>
    </location>
</feature>
<keyword evidence="2" id="KW-0812">Transmembrane</keyword>
<feature type="compositionally biased region" description="Low complexity" evidence="1">
    <location>
        <begin position="913"/>
        <end position="922"/>
    </location>
</feature>
<evidence type="ECO:0000256" key="1">
    <source>
        <dbReference type="SAM" id="MobiDB-lite"/>
    </source>
</evidence>
<keyword evidence="2" id="KW-1133">Transmembrane helix</keyword>
<dbReference type="GO" id="GO:0032991">
    <property type="term" value="C:protein-containing complex"/>
    <property type="evidence" value="ECO:0007669"/>
    <property type="project" value="UniProtKB-ARBA"/>
</dbReference>
<dbReference type="OrthoDB" id="687730at2759"/>
<dbReference type="Gene3D" id="3.40.50.410">
    <property type="entry name" value="von Willebrand factor, type A domain"/>
    <property type="match status" value="1"/>
</dbReference>
<dbReference type="Proteomes" id="UP000198287">
    <property type="component" value="Unassembled WGS sequence"/>
</dbReference>
<dbReference type="Pfam" id="PF00092">
    <property type="entry name" value="VWA"/>
    <property type="match status" value="1"/>
</dbReference>
<accession>A0A226EYJ6</accession>
<dbReference type="InterPro" id="IPR002035">
    <property type="entry name" value="VWF_A"/>
</dbReference>
<feature type="compositionally biased region" description="Pro residues" evidence="1">
    <location>
        <begin position="1007"/>
        <end position="1021"/>
    </location>
</feature>
<evidence type="ECO:0000313" key="4">
    <source>
        <dbReference type="EMBL" id="OXA62643.1"/>
    </source>
</evidence>
<dbReference type="InterPro" id="IPR036465">
    <property type="entry name" value="vWFA_dom_sf"/>
</dbReference>
<evidence type="ECO:0000313" key="5">
    <source>
        <dbReference type="Proteomes" id="UP000198287"/>
    </source>
</evidence>
<dbReference type="STRING" id="158441.A0A226EYJ6"/>
<evidence type="ECO:0000256" key="2">
    <source>
        <dbReference type="SAM" id="Phobius"/>
    </source>
</evidence>
<dbReference type="OMA" id="HENNDRI"/>
<feature type="region of interest" description="Disordered" evidence="1">
    <location>
        <begin position="1000"/>
        <end position="1052"/>
    </location>
</feature>
<feature type="compositionally biased region" description="Low complexity" evidence="1">
    <location>
        <begin position="958"/>
        <end position="979"/>
    </location>
</feature>
<sequence>MERYCIVSCTNNDEVTEMFELIASHHNDLNDAMDLGVYCNDVPVSPGCDTSSWNENGTCIFIPTVSSASHENNDRIVSSIMSFPGLKNVHMFCDQNTHNSKAPTKQNFLCEGKSISEIINAHPDFKNMPTSREPNVPGPPQFIVKQITTPRFVLLVEETGNMNLRDTWKFLKLAVRKFIKYDLPSGTQIGLISVSTSDVKVLSNMTSLLTINLRRALADKLPNYPNIDSGGSISLRRGIFHAVEMLKQQRAAAAGSVIILVSQGTVSTPDLEVSLDLLRKEEVTLAAIEYPSLGDGKISVLAEGTNGPNFVVRESGVGPTTHMSTFIQLINALMSIQRYFTEDLASSWPVMIHQAEYKGDSRSYVEANFSFESAVSQSPAEFFIYTSNPNDPKINSVELTSPSGLSYTTQLSDLHDINVIKIDALINENIKLFIDAFRLGLNNRESMFVGEKVDISFVVTRTSSEDLSVRLYTNVELDKVANLSAIPLALFVEVKHKKISPVIDADVEATIVAGNKKWTVKLLDNGNGDPDLTGGDGVYSRYFIIPSGGVFGTQLEIFARVIVNPYRARYITVSQPPASSTGGRRLNAGENYDQPCCGSRLVPPNPKQQYEIVTFAERTTNTLMLRFSDNPVPGFYTPGRIGDLRIANLHLASKNLTLTWTAPGEDLDQGVPASYQIFYSVDDKNGENWSMLSEFKADLEAGVEDNATVTMPNYGSFLVAIRAIDFYLRSGKMSNIVKVVVSQPPKEPQHSFSSAGIGSGGGNTLSIKNTTPSPTGEFSKFDLMLIVICGVAFVLLLAGMIVILLYCRRVGTSQRKSSKNPGDTKIAAITDPKSPIHWSASELLGEHEKRHSLYGGSVSPKSEQNLKNHEMQLSHNQINQHHIPNGHPPHHGHNGHPPMHLNIMPSEYGGTNSSTRSRSSPDSYDDPDSPTPIPVSVRHISARPGANNSNDYTICVDNSSRNNDGNSDGSGRNSGSYGYPHHHHLQYPHHQHYQIPIAVGGMSSHPRFPPNTAPSPLPPLPQSASSHLMHYDPDVQGSMSSVNSKKRNITMV</sequence>
<protein>
    <submittedName>
        <fullName evidence="4">Calcium-activated chloride channel regulator 1</fullName>
    </submittedName>
</protein>
<proteinExistence type="predicted"/>
<dbReference type="CDD" id="cd00198">
    <property type="entry name" value="vWFA"/>
    <property type="match status" value="1"/>
</dbReference>
<dbReference type="EMBL" id="LNIX01000001">
    <property type="protein sequence ID" value="OXA62643.1"/>
    <property type="molecule type" value="Genomic_DNA"/>
</dbReference>
<organism evidence="4 5">
    <name type="scientific">Folsomia candida</name>
    <name type="common">Springtail</name>
    <dbReference type="NCBI Taxonomy" id="158441"/>
    <lineage>
        <taxon>Eukaryota</taxon>
        <taxon>Metazoa</taxon>
        <taxon>Ecdysozoa</taxon>
        <taxon>Arthropoda</taxon>
        <taxon>Hexapoda</taxon>
        <taxon>Collembola</taxon>
        <taxon>Entomobryomorpha</taxon>
        <taxon>Isotomoidea</taxon>
        <taxon>Isotomidae</taxon>
        <taxon>Proisotominae</taxon>
        <taxon>Folsomia</taxon>
    </lineage>
</organism>